<dbReference type="InterPro" id="IPR050808">
    <property type="entry name" value="Phage_Integrase"/>
</dbReference>
<dbReference type="SUPFAM" id="SSF56349">
    <property type="entry name" value="DNA breaking-rejoining enzymes"/>
    <property type="match status" value="1"/>
</dbReference>
<dbReference type="EMBL" id="JBHUIG010000028">
    <property type="protein sequence ID" value="MFD2321501.1"/>
    <property type="molecule type" value="Genomic_DNA"/>
</dbReference>
<dbReference type="Pfam" id="PF13356">
    <property type="entry name" value="Arm-DNA-bind_3"/>
    <property type="match status" value="1"/>
</dbReference>
<dbReference type="InterPro" id="IPR025166">
    <property type="entry name" value="Integrase_DNA_bind_dom"/>
</dbReference>
<dbReference type="Proteomes" id="UP001597287">
    <property type="component" value="Unassembled WGS sequence"/>
</dbReference>
<comment type="caution">
    <text evidence="6">The sequence shown here is derived from an EMBL/GenBank/DDBJ whole genome shotgun (WGS) entry which is preliminary data.</text>
</comment>
<keyword evidence="4" id="KW-0233">DNA recombination</keyword>
<organism evidence="6 7">
    <name type="scientific">Delftia deserti</name>
    <dbReference type="NCBI Taxonomy" id="1651218"/>
    <lineage>
        <taxon>Bacteria</taxon>
        <taxon>Pseudomonadati</taxon>
        <taxon>Pseudomonadota</taxon>
        <taxon>Betaproteobacteria</taxon>
        <taxon>Burkholderiales</taxon>
        <taxon>Comamonadaceae</taxon>
        <taxon>Delftia</taxon>
    </lineage>
</organism>
<comment type="similarity">
    <text evidence="1">Belongs to the 'phage' integrase family.</text>
</comment>
<feature type="domain" description="Tyr recombinase" evidence="5">
    <location>
        <begin position="209"/>
        <end position="397"/>
    </location>
</feature>
<name>A0ABW5EV02_9BURK</name>
<proteinExistence type="inferred from homology"/>
<dbReference type="Gene3D" id="1.10.443.10">
    <property type="entry name" value="Intergrase catalytic core"/>
    <property type="match status" value="1"/>
</dbReference>
<evidence type="ECO:0000256" key="1">
    <source>
        <dbReference type="ARBA" id="ARBA00008857"/>
    </source>
</evidence>
<dbReference type="Pfam" id="PF00589">
    <property type="entry name" value="Phage_integrase"/>
    <property type="match status" value="1"/>
</dbReference>
<dbReference type="Gene3D" id="1.10.150.130">
    <property type="match status" value="1"/>
</dbReference>
<dbReference type="InterPro" id="IPR010998">
    <property type="entry name" value="Integrase_recombinase_N"/>
</dbReference>
<dbReference type="PANTHER" id="PTHR30629:SF2">
    <property type="entry name" value="PROPHAGE INTEGRASE INTS-RELATED"/>
    <property type="match status" value="1"/>
</dbReference>
<dbReference type="PANTHER" id="PTHR30629">
    <property type="entry name" value="PROPHAGE INTEGRASE"/>
    <property type="match status" value="1"/>
</dbReference>
<dbReference type="InterPro" id="IPR038488">
    <property type="entry name" value="Integrase_DNA-bd_sf"/>
</dbReference>
<evidence type="ECO:0000256" key="4">
    <source>
        <dbReference type="ARBA" id="ARBA00023172"/>
    </source>
</evidence>
<reference evidence="7" key="1">
    <citation type="journal article" date="2019" name="Int. J. Syst. Evol. Microbiol.">
        <title>The Global Catalogue of Microorganisms (GCM) 10K type strain sequencing project: providing services to taxonomists for standard genome sequencing and annotation.</title>
        <authorList>
            <consortium name="The Broad Institute Genomics Platform"/>
            <consortium name="The Broad Institute Genome Sequencing Center for Infectious Disease"/>
            <person name="Wu L."/>
            <person name="Ma J."/>
        </authorList>
    </citation>
    <scope>NUCLEOTIDE SEQUENCE [LARGE SCALE GENOMIC DNA]</scope>
    <source>
        <strain evidence="7">CCUG 62793</strain>
    </source>
</reference>
<dbReference type="Gene3D" id="3.30.160.390">
    <property type="entry name" value="Integrase, DNA-binding domain"/>
    <property type="match status" value="1"/>
</dbReference>
<protein>
    <submittedName>
        <fullName evidence="6">Tyrosine-type recombinase/integrase</fullName>
    </submittedName>
</protein>
<evidence type="ECO:0000313" key="7">
    <source>
        <dbReference type="Proteomes" id="UP001597287"/>
    </source>
</evidence>
<evidence type="ECO:0000256" key="3">
    <source>
        <dbReference type="ARBA" id="ARBA00023125"/>
    </source>
</evidence>
<keyword evidence="2" id="KW-0229">DNA integration</keyword>
<gene>
    <name evidence="6" type="ORF">ACFSPV_22655</name>
</gene>
<dbReference type="InterPro" id="IPR011010">
    <property type="entry name" value="DNA_brk_join_enz"/>
</dbReference>
<evidence type="ECO:0000259" key="5">
    <source>
        <dbReference type="PROSITE" id="PS51898"/>
    </source>
</evidence>
<keyword evidence="7" id="KW-1185">Reference proteome</keyword>
<keyword evidence="3" id="KW-0238">DNA-binding</keyword>
<dbReference type="RefSeq" id="WP_374623519.1">
    <property type="nucleotide sequence ID" value="NZ_JBHSIH010000001.1"/>
</dbReference>
<sequence>MPKKSNLLNDLQIRRWIAASTPVSKSDGDGLTFTLSASGTAAWVLRYRLAGGRRREVTIGNYPDIGLAGAREKARALRAQIDAGIDPAAKKQEEKSRYASDWTVSELVDHYRKHVLTPGVYSPTTIQYREYDLNQVLLPRLGAWKVRSVTSIDIVSMLTDCKRTWTISKRILTTATKVFDTACGLMLIPANPCTGIKMDALFGRRPPVKSRTMLTTQDLRTLLRGGVDFIGRENALALLILLATCVRGVELVKARKEHLDLDAATWWVPDENVKTRSGFLVPLAPPVVDWFKELLVLSGESAFVLPARRKNRVALHGDTHVGRTTLWAAITRAFERGELDVTRFTVHDTRSTAKGHLRNMGISREISEIALNHKLKGMEGVYDVREDIPERRLALHQWAKFLMECANETPPGPKKLPRLRLVA</sequence>
<evidence type="ECO:0000313" key="6">
    <source>
        <dbReference type="EMBL" id="MFD2321501.1"/>
    </source>
</evidence>
<dbReference type="InterPro" id="IPR002104">
    <property type="entry name" value="Integrase_catalytic"/>
</dbReference>
<accession>A0ABW5EV02</accession>
<evidence type="ECO:0000256" key="2">
    <source>
        <dbReference type="ARBA" id="ARBA00022908"/>
    </source>
</evidence>
<dbReference type="InterPro" id="IPR013762">
    <property type="entry name" value="Integrase-like_cat_sf"/>
</dbReference>
<dbReference type="PROSITE" id="PS51898">
    <property type="entry name" value="TYR_RECOMBINASE"/>
    <property type="match status" value="1"/>
</dbReference>